<dbReference type="AlphaFoldDB" id="N1VZJ0"/>
<dbReference type="Proteomes" id="UP000012371">
    <property type="component" value="Unassembled WGS sequence"/>
</dbReference>
<dbReference type="Pfam" id="PF13175">
    <property type="entry name" value="AAA_15"/>
    <property type="match status" value="1"/>
</dbReference>
<comment type="caution">
    <text evidence="2">The sequence shown here is derived from an EMBL/GenBank/DDBJ whole genome shotgun (WGS) entry which is preliminary data.</text>
</comment>
<dbReference type="RefSeq" id="WP_002972952.1">
    <property type="nucleotide sequence ID" value="NZ_AOGW02000007.1"/>
</dbReference>
<dbReference type="PANTHER" id="PTHR43581:SF2">
    <property type="entry name" value="EXCINUCLEASE ATPASE SUBUNIT"/>
    <property type="match status" value="1"/>
</dbReference>
<name>N1VZJ0_9LEPT</name>
<dbReference type="InterPro" id="IPR041685">
    <property type="entry name" value="AAA_GajA/Old/RecF-like"/>
</dbReference>
<evidence type="ECO:0000313" key="2">
    <source>
        <dbReference type="EMBL" id="EMY62450.1"/>
    </source>
</evidence>
<feature type="domain" description="Endonuclease GajA/Old nuclease/RecF-like AAA" evidence="1">
    <location>
        <begin position="2"/>
        <end position="394"/>
    </location>
</feature>
<evidence type="ECO:0000313" key="3">
    <source>
        <dbReference type="Proteomes" id="UP000012371"/>
    </source>
</evidence>
<keyword evidence="3" id="KW-1185">Reference proteome</keyword>
<dbReference type="InterPro" id="IPR027417">
    <property type="entry name" value="P-loop_NTPase"/>
</dbReference>
<dbReference type="InterPro" id="IPR051396">
    <property type="entry name" value="Bact_Antivir_Def_Nuclease"/>
</dbReference>
<gene>
    <name evidence="2" type="ORF">LEP1GSC203_0002</name>
</gene>
<dbReference type="OrthoDB" id="308933at2"/>
<dbReference type="EMBL" id="AOGW02000007">
    <property type="protein sequence ID" value="EMY62450.1"/>
    <property type="molecule type" value="Genomic_DNA"/>
</dbReference>
<reference evidence="2" key="1">
    <citation type="submission" date="2013-03" db="EMBL/GenBank/DDBJ databases">
        <authorList>
            <person name="Harkins D.M."/>
            <person name="Durkin A.S."/>
            <person name="Brinkac L.M."/>
            <person name="Haft D.H."/>
            <person name="Selengut J.D."/>
            <person name="Sanka R."/>
            <person name="DePew J."/>
            <person name="Purushe J."/>
            <person name="Hartskeerl R.A."/>
            <person name="Ahmed A."/>
            <person name="van der Linden H."/>
            <person name="Goris M.G.A."/>
            <person name="Vinetz J.M."/>
            <person name="Sutton G.G."/>
            <person name="Nierman W.C."/>
            <person name="Fouts D.E."/>
        </authorList>
    </citation>
    <scope>NUCLEOTIDE SEQUENCE [LARGE SCALE GENOMIC DNA]</scope>
    <source>
        <strain evidence="2">LT 11-33</strain>
    </source>
</reference>
<protein>
    <submittedName>
        <fullName evidence="2">AAA domain protein</fullName>
    </submittedName>
</protein>
<dbReference type="STRING" id="1257025.LEP1GSC203_0002"/>
<dbReference type="CDD" id="cd00267">
    <property type="entry name" value="ABC_ATPase"/>
    <property type="match status" value="1"/>
</dbReference>
<evidence type="ECO:0000259" key="1">
    <source>
        <dbReference type="Pfam" id="PF13175"/>
    </source>
</evidence>
<accession>N1VZJ0</accession>
<dbReference type="Gene3D" id="3.40.50.300">
    <property type="entry name" value="P-loop containing nucleotide triphosphate hydrolases"/>
    <property type="match status" value="1"/>
</dbReference>
<proteinExistence type="predicted"/>
<sequence length="464" mass="53348">MKIKLNNIGPIECFELDLSNNLIVIFGKNNIGKSYAMSTTYLILKYLMQNDYFDFRYIMNRVINSDLEKLEENLKATQSVQTHIDITADFEKIFTKILRITFLEGFNESLSSSFGGIESIKSKFSNQDSTIEIIGKEIQITLKIIENQLVIDRINLNFSLIVKHAQKHWSIKYNDNETIIHFNAGGTQFFDDLSSVLEKCILDITNNQLESVSLNFLPASRSGLYQALNAFSQIIAELSKRRTFLRKSINLPQIQEPLSDYFIKLSDINIKSKKSDKYTEIVKLLENELLKGEISFDDKSRNIRYSPHNTDLKIDVSLSSSMVSEISPIVAYFKYIVSETLFRPRKQTEYHPIIFIEEPESHLHPYAQIIITEILVKAVKLGCKIIMTSHSSYVFNKLNNLIISKEINYSECANYILEKEESKGSIARNIKSDELGFDDLNFGIVSESLYNEKIDVIRKLNALK</sequence>
<organism evidence="2 3">
    <name type="scientific">Leptospira terpstrae serovar Hualin str. LT 11-33 = ATCC 700639</name>
    <dbReference type="NCBI Taxonomy" id="1257025"/>
    <lineage>
        <taxon>Bacteria</taxon>
        <taxon>Pseudomonadati</taxon>
        <taxon>Spirochaetota</taxon>
        <taxon>Spirochaetia</taxon>
        <taxon>Leptospirales</taxon>
        <taxon>Leptospiraceae</taxon>
        <taxon>Leptospira</taxon>
    </lineage>
</organism>
<dbReference type="PANTHER" id="PTHR43581">
    <property type="entry name" value="ATP/GTP PHOSPHATASE"/>
    <property type="match status" value="1"/>
</dbReference>
<dbReference type="SUPFAM" id="SSF52540">
    <property type="entry name" value="P-loop containing nucleoside triphosphate hydrolases"/>
    <property type="match status" value="1"/>
</dbReference>